<feature type="chain" id="PRO_5044277968" description="Interphotoreceptor matrix proteoglycan 1" evidence="18">
    <location>
        <begin position="20"/>
        <end position="2034"/>
    </location>
</feature>
<feature type="compositionally biased region" description="Low complexity" evidence="17">
    <location>
        <begin position="841"/>
        <end position="855"/>
    </location>
</feature>
<evidence type="ECO:0000313" key="21">
    <source>
        <dbReference type="Proteomes" id="UP000265100"/>
    </source>
</evidence>
<dbReference type="SMART" id="SM00200">
    <property type="entry name" value="SEA"/>
    <property type="match status" value="2"/>
</dbReference>
<feature type="compositionally biased region" description="Basic and acidic residues" evidence="17">
    <location>
        <begin position="218"/>
        <end position="227"/>
    </location>
</feature>
<evidence type="ECO:0000256" key="8">
    <source>
        <dbReference type="ARBA" id="ARBA00022737"/>
    </source>
</evidence>
<keyword evidence="9" id="KW-0730">Sialic acid</keyword>
<keyword evidence="4" id="KW-0964">Secreted</keyword>
<evidence type="ECO:0000256" key="7">
    <source>
        <dbReference type="ARBA" id="ARBA00022729"/>
    </source>
</evidence>
<keyword evidence="13" id="KW-0373">Hyaluronic acid</keyword>
<evidence type="ECO:0000256" key="11">
    <source>
        <dbReference type="ARBA" id="ARBA00023180"/>
    </source>
</evidence>
<keyword evidence="11" id="KW-0325">Glycoprotein</keyword>
<dbReference type="Ensembl" id="ENSACLT00000018124.2">
    <property type="protein sequence ID" value="ENSACLP00000017704.2"/>
    <property type="gene ID" value="ENSACLG00000012091.2"/>
</dbReference>
<dbReference type="Proteomes" id="UP000265100">
    <property type="component" value="Chromosome 15"/>
</dbReference>
<feature type="compositionally biased region" description="Basic and acidic residues" evidence="17">
    <location>
        <begin position="788"/>
        <end position="801"/>
    </location>
</feature>
<evidence type="ECO:0000256" key="13">
    <source>
        <dbReference type="ARBA" id="ARBA00023290"/>
    </source>
</evidence>
<keyword evidence="6" id="KW-0358">Heparin-binding</keyword>
<accession>A0A3P8PL61</accession>
<dbReference type="GO" id="GO:0001917">
    <property type="term" value="C:photoreceptor inner segment"/>
    <property type="evidence" value="ECO:0007669"/>
    <property type="project" value="UniProtKB-SubCell"/>
</dbReference>
<evidence type="ECO:0000256" key="9">
    <source>
        <dbReference type="ARBA" id="ARBA00022981"/>
    </source>
</evidence>
<feature type="region of interest" description="Disordered" evidence="17">
    <location>
        <begin position="1720"/>
        <end position="1744"/>
    </location>
</feature>
<feature type="compositionally biased region" description="Basic and acidic residues" evidence="17">
    <location>
        <begin position="1326"/>
        <end position="1342"/>
    </location>
</feature>
<keyword evidence="10" id="KW-0675">Receptor</keyword>
<keyword evidence="8" id="KW-0677">Repeat</keyword>
<evidence type="ECO:0000256" key="15">
    <source>
        <dbReference type="ARBA" id="ARBA00042018"/>
    </source>
</evidence>
<feature type="region of interest" description="Disordered" evidence="17">
    <location>
        <begin position="1227"/>
        <end position="1260"/>
    </location>
</feature>
<keyword evidence="12" id="KW-0966">Cell projection</keyword>
<feature type="region of interest" description="Disordered" evidence="17">
    <location>
        <begin position="1272"/>
        <end position="1422"/>
    </location>
</feature>
<dbReference type="InterPro" id="IPR000742">
    <property type="entry name" value="EGF"/>
</dbReference>
<reference evidence="20" key="3">
    <citation type="submission" date="2025-08" db="UniProtKB">
        <authorList>
            <consortium name="Ensembl"/>
        </authorList>
    </citation>
    <scope>IDENTIFICATION</scope>
</reference>
<dbReference type="GO" id="GO:0008201">
    <property type="term" value="F:heparin binding"/>
    <property type="evidence" value="ECO:0007669"/>
    <property type="project" value="UniProtKB-KW"/>
</dbReference>
<evidence type="ECO:0000256" key="17">
    <source>
        <dbReference type="SAM" id="MobiDB-lite"/>
    </source>
</evidence>
<evidence type="ECO:0000256" key="12">
    <source>
        <dbReference type="ARBA" id="ARBA00023273"/>
    </source>
</evidence>
<dbReference type="PROSITE" id="PS01186">
    <property type="entry name" value="EGF_2"/>
    <property type="match status" value="1"/>
</dbReference>
<feature type="region of interest" description="Disordered" evidence="17">
    <location>
        <begin position="669"/>
        <end position="732"/>
    </location>
</feature>
<keyword evidence="7 18" id="KW-0732">Signal</keyword>
<gene>
    <name evidence="20" type="primary">IMPG2</name>
</gene>
<feature type="compositionally biased region" description="Basic and acidic residues" evidence="17">
    <location>
        <begin position="1658"/>
        <end position="1667"/>
    </location>
</feature>
<feature type="compositionally biased region" description="Low complexity" evidence="17">
    <location>
        <begin position="196"/>
        <end position="217"/>
    </location>
</feature>
<feature type="region of interest" description="Disordered" evidence="17">
    <location>
        <begin position="788"/>
        <end position="821"/>
    </location>
</feature>
<reference evidence="20 21" key="1">
    <citation type="submission" date="2018-05" db="EMBL/GenBank/DDBJ databases">
        <authorList>
            <person name="Datahose"/>
        </authorList>
    </citation>
    <scope>NUCLEOTIDE SEQUENCE</scope>
</reference>
<feature type="compositionally biased region" description="Basic and acidic residues" evidence="17">
    <location>
        <begin position="1227"/>
        <end position="1249"/>
    </location>
</feature>
<dbReference type="Bgee" id="ENSACLG00000012091">
    <property type="expression patterns" value="Expressed in camera-type eye"/>
</dbReference>
<evidence type="ECO:0000313" key="20">
    <source>
        <dbReference type="Ensembl" id="ENSACLP00000017704.2"/>
    </source>
</evidence>
<evidence type="ECO:0000256" key="14">
    <source>
        <dbReference type="ARBA" id="ARBA00040753"/>
    </source>
</evidence>
<feature type="domain" description="SEA" evidence="19">
    <location>
        <begin position="1842"/>
        <end position="1955"/>
    </location>
</feature>
<feature type="compositionally biased region" description="Acidic residues" evidence="17">
    <location>
        <begin position="1728"/>
        <end position="1741"/>
    </location>
</feature>
<feature type="compositionally biased region" description="Basic and acidic residues" evidence="17">
    <location>
        <begin position="812"/>
        <end position="821"/>
    </location>
</feature>
<feature type="compositionally biased region" description="Basic and acidic residues" evidence="17">
    <location>
        <begin position="1349"/>
        <end position="1373"/>
    </location>
</feature>
<dbReference type="PANTHER" id="PTHR12199:SF3">
    <property type="entry name" value="INTERPHOTORECEPTOR MATRIX PROTEOGLYCAN 1"/>
    <property type="match status" value="1"/>
</dbReference>
<feature type="compositionally biased region" description="Polar residues" evidence="17">
    <location>
        <begin position="1668"/>
        <end position="1678"/>
    </location>
</feature>
<feature type="region of interest" description="Disordered" evidence="17">
    <location>
        <begin position="836"/>
        <end position="1191"/>
    </location>
</feature>
<dbReference type="InterPro" id="IPR000082">
    <property type="entry name" value="SEA_dom"/>
</dbReference>
<dbReference type="PANTHER" id="PTHR12199">
    <property type="entry name" value="INTERPHOTORECEPTOR MATRIX PROTEOGLYCAN"/>
    <property type="match status" value="1"/>
</dbReference>
<dbReference type="OMA" id="HHNETGE"/>
<keyword evidence="21" id="KW-1185">Reference proteome</keyword>
<evidence type="ECO:0000256" key="5">
    <source>
        <dbReference type="ARBA" id="ARBA00022530"/>
    </source>
</evidence>
<dbReference type="InterPro" id="IPR036364">
    <property type="entry name" value="SEA_dom_sf"/>
</dbReference>
<feature type="region of interest" description="Disordered" evidence="17">
    <location>
        <begin position="1452"/>
        <end position="1534"/>
    </location>
</feature>
<feature type="compositionally biased region" description="Basic and acidic residues" evidence="17">
    <location>
        <begin position="1171"/>
        <end position="1188"/>
    </location>
</feature>
<reference evidence="20" key="4">
    <citation type="submission" date="2025-09" db="UniProtKB">
        <authorList>
            <consortium name="Ensembl"/>
        </authorList>
    </citation>
    <scope>IDENTIFICATION</scope>
</reference>
<comment type="subcellular location">
    <subcellularLocation>
        <location evidence="2">Cell projection</location>
        <location evidence="2">Cilium</location>
        <location evidence="2">Photoreceptor outer segment</location>
    </subcellularLocation>
    <subcellularLocation>
        <location evidence="1">Photoreceptor inner segment</location>
    </subcellularLocation>
    <subcellularLocation>
        <location evidence="3">Secreted</location>
        <location evidence="3">Extracellular space</location>
        <location evidence="3">Extracellular matrix</location>
        <location evidence="3">Interphotoreceptor matrix</location>
    </subcellularLocation>
</comment>
<evidence type="ECO:0000256" key="2">
    <source>
        <dbReference type="ARBA" id="ARBA00004504"/>
    </source>
</evidence>
<dbReference type="Gene3D" id="3.30.70.960">
    <property type="entry name" value="SEA domain"/>
    <property type="match status" value="1"/>
</dbReference>
<dbReference type="STRING" id="8154.ENSACLP00000017681"/>
<sequence length="2034" mass="219690">MMLWAFGLALLLAVAPQAAVIKEGDGRMDSGVKMEAVGPAGLAQLLKMPALTKSSGFKPELRRSKRSVFLHSGVRICPQETISEVIASHQAYYQLRVCQEAVWEAFRIFFDRIPGTAEYQRWVHTCQHESLCISDLAKNFSDSEEHVSMIQRRMDRLRDRRPSSRGATTPAPTQKLPEITGPEAQTDPPSAPPVLVTSTTVFFSSTSASPSSAPETSHPAKELKEDPELPNVVPDSPVEQIVEFSIDLVDPGYRELLDDPDSPQYIDLAQHLQDQMQHVFDKLPGFRSIHVLGISETQDTDGPGGISVHYSLVFEVSSPQITSEISENATDTPKSSSANSALREMVTKALREEASLPVDLDSINFEPEKILLPALRATASVGVMNQSSEPDSHNELEISTVEPEFDKLWPAVSLTPMEKENALEILLDPTAVPDDDATAVTSGVAEGSDQLPGSEDVTDESIYVSEPGPVKEEGKGEELLIITHEIETIHHDETGKLVRDYIPTPPALLELETDAPYVSLSPNLIPEGELSPVGDDREVPRLDTVQITPTANIIFTTIPAAKEAPDVRLPITTVSAITDQPPTKPTVILHEDEEENALPEEEEEVHLGVSKTHDAGDISETKDVSELENEKGLLKPESGLAVEPDEESLKVLQATVEVSETVEGISEVSESAKEVSDVSETVKESSEVSETVKESSEVSETVKEVSDVSETVKESSEVSETVKESSEVSETVKEVSEVSETVKESADVFKLKEVVAEISKVDELQEPNKLGATVADPDEKVAEVSVEKEVHGVSEPEKEVPEVLEPDQEVAEVSKPHREVPEVSNLEKEVYEVFERDNEVPEVSEPVKEVTVVSEPGHEVAEASKPNQEVSGPLEPDQEVLAPSKPGQEIPAPSEPGQEVPALSEPGQEVPAPSEPGQEVPAPSEPGHEIPAPSEPGQEVPAPSEPGQEVPAPSEPGQEVPAPSEPGQEIPAPSEPGQEVPAPSEPGQEIPAPSEPGQEVPALSEPGKEVPAPSEPGQEIPAPSEPGQEIPALSEPGQEIPAPSEPGQEIPALSEPVQEVPALSEPGQEIPAPSEPGQEIPALSEPGQEIPAPSEPGQEIPAPSEPVQEVPAPSEPVQEVPALSEPGQEVPAPSEPVQEVPAPSEPGQEVPEVSEVDNEVPEVSEPAETSEPGHKVAENAKPDTKVPVDSEPGEEFIVESQEVAVSEPEKVITEVITTLGIEEKDLEFSEPKAEAEESTVKDLTEEALHEQPSVLQPEEEKAKITEEIKKMDENVIPNLQPEPNVGGVKEPEEESQLTGVEDVSEPKGEGVDATGSEKLVPEASEPEAKVIQEKPADVKPAEEEVSEGPARDDKDVERKEEEVLRVEKVKSPAEETAEPETAPTRETQVPKVTEMAPVEVGTAESEKEQEEVPEPTESVVEMKKVPYEPLPGKESEVLDVTEVPLPQSEEVVEQVKVAESPKPKEASQPVKGKADSLPPEEKLPEVSEPESKEEVIEEVQQSEGEHLHGLESDPGEGVVEMLEPEPKIDATEPPAESIKILPSLDGVDNLPFGEDAVQVIEDKNLLYPVRTDYHHPAEEHNLPVIPVQPSSEDVGQPDHDYPIIDHFYNEEDVESVDVQVEHEVNSTTMTETTKGNSHLETISHITVAAADTTGTSEATKELPEETQKSNLSPETDISVTAPPASDSLPTPPAASVDVSEVFLPVPTIDSGLFEVAEESEVPIVTESPEGDSAEPEVESEQSEPPVVIIDEDLGGYIKKEGGSPTTPPDATEDMVEEAVQDLAVELDQTSVVATDPNELLEKGEEGSGFLSVQEEHRTIVTTATPPLRYLTTPTMTTASHGRELVVFFSLRVTNMDFSEDLFNKTSPEYRSLENTFLDVLLPFLQANLTGFKKLEILNFRKGSVVVNSKMKFTKSVPYNITEAVHCILEEFCTAAAKKLHIQIDTHSLDIEPADQADPCKFQACGEFSRCVVNAWTKEAECQCQLGFVSVDGLPCQSLCVLQPNYCQGGECRIVPGYGAVCRHKDGYSLPALSS</sequence>
<reference evidence="21" key="2">
    <citation type="submission" date="2023-03" db="EMBL/GenBank/DDBJ databases">
        <authorList>
            <consortium name="Wellcome Sanger Institute Data Sharing"/>
        </authorList>
    </citation>
    <scope>NUCLEOTIDE SEQUENCE [LARGE SCALE GENOMIC DNA]</scope>
</reference>
<feature type="region of interest" description="Disordered" evidence="17">
    <location>
        <begin position="154"/>
        <end position="234"/>
    </location>
</feature>
<dbReference type="SUPFAM" id="SSF82671">
    <property type="entry name" value="SEA domain"/>
    <property type="match status" value="2"/>
</dbReference>
<feature type="region of interest" description="Disordered" evidence="17">
    <location>
        <begin position="1651"/>
        <end position="1694"/>
    </location>
</feature>
<evidence type="ECO:0000256" key="6">
    <source>
        <dbReference type="ARBA" id="ARBA00022674"/>
    </source>
</evidence>
<evidence type="ECO:0000256" key="18">
    <source>
        <dbReference type="SAM" id="SignalP"/>
    </source>
</evidence>
<feature type="compositionally biased region" description="Basic and acidic residues" evidence="17">
    <location>
        <begin position="670"/>
        <end position="732"/>
    </location>
</feature>
<evidence type="ECO:0000256" key="16">
    <source>
        <dbReference type="ARBA" id="ARBA00045407"/>
    </source>
</evidence>
<organism evidence="20 21">
    <name type="scientific">Astatotilapia calliptera</name>
    <name type="common">Eastern happy</name>
    <name type="synonym">Chromis callipterus</name>
    <dbReference type="NCBI Taxonomy" id="8154"/>
    <lineage>
        <taxon>Eukaryota</taxon>
        <taxon>Metazoa</taxon>
        <taxon>Chordata</taxon>
        <taxon>Craniata</taxon>
        <taxon>Vertebrata</taxon>
        <taxon>Euteleostomi</taxon>
        <taxon>Actinopterygii</taxon>
        <taxon>Neopterygii</taxon>
        <taxon>Teleostei</taxon>
        <taxon>Neoteleostei</taxon>
        <taxon>Acanthomorphata</taxon>
        <taxon>Ovalentaria</taxon>
        <taxon>Cichlomorphae</taxon>
        <taxon>Cichliformes</taxon>
        <taxon>Cichlidae</taxon>
        <taxon>African cichlids</taxon>
        <taxon>Pseudocrenilabrinae</taxon>
        <taxon>Haplochromini</taxon>
        <taxon>Astatotilapia</taxon>
    </lineage>
</organism>
<feature type="domain" description="SEA" evidence="19">
    <location>
        <begin position="238"/>
        <end position="357"/>
    </location>
</feature>
<dbReference type="GO" id="GO:0007601">
    <property type="term" value="P:visual perception"/>
    <property type="evidence" value="ECO:0007669"/>
    <property type="project" value="InterPro"/>
</dbReference>
<evidence type="ECO:0000256" key="10">
    <source>
        <dbReference type="ARBA" id="ARBA00023170"/>
    </source>
</evidence>
<dbReference type="Pfam" id="PF01390">
    <property type="entry name" value="SEA"/>
    <property type="match status" value="2"/>
</dbReference>
<dbReference type="PROSITE" id="PS50024">
    <property type="entry name" value="SEA"/>
    <property type="match status" value="2"/>
</dbReference>
<name>A0A3P8PL61_ASTCA</name>
<keyword evidence="5" id="KW-0272">Extracellular matrix</keyword>
<dbReference type="GO" id="GO:0005540">
    <property type="term" value="F:hyaluronic acid binding"/>
    <property type="evidence" value="ECO:0007669"/>
    <property type="project" value="UniProtKB-KW"/>
</dbReference>
<protein>
    <recommendedName>
        <fullName evidence="14">Interphotoreceptor matrix proteoglycan 1</fullName>
    </recommendedName>
    <alternativeName>
        <fullName evidence="15">Sialoprotein associated with cones and rods</fullName>
    </alternativeName>
</protein>
<evidence type="ECO:0000256" key="4">
    <source>
        <dbReference type="ARBA" id="ARBA00022525"/>
    </source>
</evidence>
<dbReference type="GO" id="GO:0033165">
    <property type="term" value="C:interphotoreceptor matrix"/>
    <property type="evidence" value="ECO:0007669"/>
    <property type="project" value="UniProtKB-SubCell"/>
</dbReference>
<feature type="compositionally biased region" description="Acidic residues" evidence="17">
    <location>
        <begin position="1152"/>
        <end position="1162"/>
    </location>
</feature>
<feature type="compositionally biased region" description="Basic and acidic residues" evidence="17">
    <location>
        <begin position="1479"/>
        <end position="1494"/>
    </location>
</feature>
<dbReference type="InterPro" id="IPR039861">
    <property type="entry name" value="IMPG"/>
</dbReference>
<dbReference type="GO" id="GO:0001750">
    <property type="term" value="C:photoreceptor outer segment"/>
    <property type="evidence" value="ECO:0007669"/>
    <property type="project" value="UniProtKB-SubCell"/>
</dbReference>
<comment type="function">
    <text evidence="16">Chondroitin sulfate-, heparin- and hyaluronan-binding protein. May serve to form a basic macromolecular scaffold comprising the insoluble interphotoreceptor matrix.</text>
</comment>
<dbReference type="GeneTree" id="ENSGT00530000063503"/>
<proteinExistence type="predicted"/>
<evidence type="ECO:0000256" key="3">
    <source>
        <dbReference type="ARBA" id="ARBA00004593"/>
    </source>
</evidence>
<evidence type="ECO:0000256" key="1">
    <source>
        <dbReference type="ARBA" id="ARBA00004437"/>
    </source>
</evidence>
<evidence type="ECO:0000259" key="19">
    <source>
        <dbReference type="PROSITE" id="PS50024"/>
    </source>
</evidence>
<feature type="signal peptide" evidence="18">
    <location>
        <begin position="1"/>
        <end position="19"/>
    </location>
</feature>